<gene>
    <name evidence="2" type="ORF">QSV35_13435</name>
</gene>
<dbReference type="Pfam" id="PF18986">
    <property type="entry name" value="DUF5719"/>
    <property type="match status" value="1"/>
</dbReference>
<organism evidence="2 3">
    <name type="scientific">Microbacterium candidum</name>
    <dbReference type="NCBI Taxonomy" id="3041922"/>
    <lineage>
        <taxon>Bacteria</taxon>
        <taxon>Bacillati</taxon>
        <taxon>Actinomycetota</taxon>
        <taxon>Actinomycetes</taxon>
        <taxon>Micrococcales</taxon>
        <taxon>Microbacteriaceae</taxon>
        <taxon>Microbacterium</taxon>
    </lineage>
</organism>
<evidence type="ECO:0000313" key="3">
    <source>
        <dbReference type="Proteomes" id="UP001235064"/>
    </source>
</evidence>
<evidence type="ECO:0000256" key="1">
    <source>
        <dbReference type="SAM" id="MobiDB-lite"/>
    </source>
</evidence>
<evidence type="ECO:0000313" key="2">
    <source>
        <dbReference type="EMBL" id="MDL9980340.1"/>
    </source>
</evidence>
<reference evidence="2 3" key="1">
    <citation type="submission" date="2023-06" db="EMBL/GenBank/DDBJ databases">
        <title>Microbacterium sp. nov., isolated from a waste landfill.</title>
        <authorList>
            <person name="Wen W."/>
        </authorList>
    </citation>
    <scope>NUCLEOTIDE SEQUENCE [LARGE SCALE GENOMIC DNA]</scope>
    <source>
        <strain evidence="2 3">ASV49</strain>
    </source>
</reference>
<sequence length="477" mass="46716">MSDRRILRMASTGARVLAGALVSAVFVTAVVTAVAIPWPTHTQAPVQVTAQPAPASTVVVCGGPLLALGRNASNAAALSVAATQSLAVGVPDGDPAPTESTLAVPDARGAGPTVLTAAPQDGVRSEVAGAGSASVQASDLAGLAASSCQSPRMESWLVGGATTTGASDLVLLANPGAVAATVDLTVYGALGAQVPPGGRGVVIPPASERVLPLAGLILGEQAPVVHVEASGAPVRAALQTSLTRTLVPGGVDQVSAVSSADKLQIIPGVAVIAQAAQTSTDNPTTVLRVLSPLADATATVTVVGSTGATELTQKIPLKAGLPAELELAGLPAGVHTVRVAADQRIVSAVWSTTGFGQGADFAWYPAAPEIAASTLFAVPAGPSSVLSIANPGTAPVAVKLTPVGGAVRSVTIPAGRAVDVPVSPLATYTLDPQGGAKVRATISYSRVGGSGTTGDALAAIPVWPSDAAAHGIVVYPG</sequence>
<dbReference type="Proteomes" id="UP001235064">
    <property type="component" value="Unassembled WGS sequence"/>
</dbReference>
<comment type="caution">
    <text evidence="2">The sequence shown here is derived from an EMBL/GenBank/DDBJ whole genome shotgun (WGS) entry which is preliminary data.</text>
</comment>
<dbReference type="RefSeq" id="WP_286289296.1">
    <property type="nucleotide sequence ID" value="NZ_JASXSZ010000004.1"/>
</dbReference>
<feature type="region of interest" description="Disordered" evidence="1">
    <location>
        <begin position="94"/>
        <end position="116"/>
    </location>
</feature>
<dbReference type="EMBL" id="JASXSZ010000004">
    <property type="protein sequence ID" value="MDL9980340.1"/>
    <property type="molecule type" value="Genomic_DNA"/>
</dbReference>
<protein>
    <submittedName>
        <fullName evidence="2">DUF5719 family protein</fullName>
    </submittedName>
</protein>
<keyword evidence="3" id="KW-1185">Reference proteome</keyword>
<accession>A0ABT7N0Z6</accession>
<name>A0ABT7N0Z6_9MICO</name>
<dbReference type="InterPro" id="IPR043777">
    <property type="entry name" value="DUF5719"/>
</dbReference>
<proteinExistence type="predicted"/>